<dbReference type="RefSeq" id="WP_084758282.1">
    <property type="nucleotide sequence ID" value="NZ_CP012700.1"/>
</dbReference>
<protein>
    <recommendedName>
        <fullName evidence="2">Acyltransferase 3 domain-containing protein</fullName>
    </recommendedName>
</protein>
<evidence type="ECO:0000259" key="2">
    <source>
        <dbReference type="Pfam" id="PF01757"/>
    </source>
</evidence>
<dbReference type="EMBL" id="CP012700">
    <property type="protein sequence ID" value="ALH80862.1"/>
    <property type="molecule type" value="Genomic_DNA"/>
</dbReference>
<evidence type="ECO:0000256" key="1">
    <source>
        <dbReference type="SAM" id="Phobius"/>
    </source>
</evidence>
<dbReference type="InterPro" id="IPR002656">
    <property type="entry name" value="Acyl_transf_3_dom"/>
</dbReference>
<dbReference type="KEGG" id="smag:AN936_10905"/>
<sequence>MTDTALPAKGLESRASAAKAALHLNNFDIARLLAAAQVAIHHATTHLGMRLPFHEVTAPFLDSFPGVPVFFVISGFLITQSYVRSKSLWDYGRNRALRLFPALWLCFLVSIVLIAVSGYFASNPPPAGNFALWAAAQLSFVQFYNPDFMREWGVGVVNGSLWTIPIEMQFYVLAPIFVLLFMRVRWLFYVAFVAFAAINAALPFADESSLPEVVIKLVEVTFLPWFYMFILGAVISLHWDRLRSLFEGRFAWWLAAYVLVALVDMTWDIGAHGNTIAFPWVVMIAGLVLSGAFTAPSLADRLLRRNDISYGLYIYHMPVFNFVLVMWPDRGAAANWLAIAAVAVFALMSWRFVEKPALALKHSTLMRRQAA</sequence>
<dbReference type="Proteomes" id="UP000058074">
    <property type="component" value="Chromosome"/>
</dbReference>
<dbReference type="AlphaFoldDB" id="A0A0N9U6J6"/>
<accession>A0A0N9U6J6</accession>
<keyword evidence="1" id="KW-0812">Transmembrane</keyword>
<dbReference type="PANTHER" id="PTHR23028">
    <property type="entry name" value="ACETYLTRANSFERASE"/>
    <property type="match status" value="1"/>
</dbReference>
<dbReference type="OrthoDB" id="9796461at2"/>
<dbReference type="InterPro" id="IPR050879">
    <property type="entry name" value="Acyltransferase_3"/>
</dbReference>
<proteinExistence type="predicted"/>
<dbReference type="GO" id="GO:0016747">
    <property type="term" value="F:acyltransferase activity, transferring groups other than amino-acyl groups"/>
    <property type="evidence" value="ECO:0007669"/>
    <property type="project" value="InterPro"/>
</dbReference>
<gene>
    <name evidence="3" type="ORF">AN936_10905</name>
</gene>
<reference evidence="3 4" key="1">
    <citation type="journal article" date="2015" name="Genome Announc.">
        <title>Complete Genome Sequence of Polypropylene Glycol- and Polyethylene Glycol-Degrading Sphingopyxis macrogoltabida Strain EY-1.</title>
        <authorList>
            <person name="Ohtsubo Y."/>
            <person name="Nagata Y."/>
            <person name="Numata M."/>
            <person name="Tsuchikane K."/>
            <person name="Hosoyama A."/>
            <person name="Yamazoe A."/>
            <person name="Tsuda M."/>
            <person name="Fujita N."/>
            <person name="Kawai F."/>
        </authorList>
    </citation>
    <scope>NUCLEOTIDE SEQUENCE [LARGE SCALE GENOMIC DNA]</scope>
    <source>
        <strain evidence="3 4">EY-1</strain>
    </source>
</reference>
<feature type="transmembrane region" description="Helical" evidence="1">
    <location>
        <begin position="217"/>
        <end position="238"/>
    </location>
</feature>
<feature type="transmembrane region" description="Helical" evidence="1">
    <location>
        <begin position="186"/>
        <end position="205"/>
    </location>
</feature>
<dbReference type="GO" id="GO:0000271">
    <property type="term" value="P:polysaccharide biosynthetic process"/>
    <property type="evidence" value="ECO:0007669"/>
    <property type="project" value="TreeGrafter"/>
</dbReference>
<dbReference type="PATRIC" id="fig|33050.5.peg.2256"/>
<dbReference type="GO" id="GO:0016020">
    <property type="term" value="C:membrane"/>
    <property type="evidence" value="ECO:0007669"/>
    <property type="project" value="TreeGrafter"/>
</dbReference>
<feature type="transmembrane region" description="Helical" evidence="1">
    <location>
        <begin position="99"/>
        <end position="121"/>
    </location>
</feature>
<dbReference type="Pfam" id="PF01757">
    <property type="entry name" value="Acyl_transf_3"/>
    <property type="match status" value="1"/>
</dbReference>
<feature type="transmembrane region" description="Helical" evidence="1">
    <location>
        <begin position="276"/>
        <end position="298"/>
    </location>
</feature>
<feature type="transmembrane region" description="Helical" evidence="1">
    <location>
        <begin position="56"/>
        <end position="78"/>
    </location>
</feature>
<feature type="transmembrane region" description="Helical" evidence="1">
    <location>
        <begin position="310"/>
        <end position="327"/>
    </location>
</feature>
<feature type="domain" description="Acyltransferase 3" evidence="2">
    <location>
        <begin position="25"/>
        <end position="347"/>
    </location>
</feature>
<feature type="transmembrane region" description="Helical" evidence="1">
    <location>
        <begin position="159"/>
        <end position="181"/>
    </location>
</feature>
<name>A0A0N9U6J6_SPHMC</name>
<dbReference type="PANTHER" id="PTHR23028:SF53">
    <property type="entry name" value="ACYL_TRANSF_3 DOMAIN-CONTAINING PROTEIN"/>
    <property type="match status" value="1"/>
</dbReference>
<keyword evidence="1" id="KW-1133">Transmembrane helix</keyword>
<feature type="transmembrane region" description="Helical" evidence="1">
    <location>
        <begin position="250"/>
        <end position="270"/>
    </location>
</feature>
<feature type="transmembrane region" description="Helical" evidence="1">
    <location>
        <begin position="333"/>
        <end position="353"/>
    </location>
</feature>
<keyword evidence="1" id="KW-0472">Membrane</keyword>
<evidence type="ECO:0000313" key="4">
    <source>
        <dbReference type="Proteomes" id="UP000058074"/>
    </source>
</evidence>
<evidence type="ECO:0000313" key="3">
    <source>
        <dbReference type="EMBL" id="ALH80862.1"/>
    </source>
</evidence>
<organism evidence="3 4">
    <name type="scientific">Sphingopyxis macrogoltabida</name>
    <name type="common">Sphingomonas macrogoltabidus</name>
    <dbReference type="NCBI Taxonomy" id="33050"/>
    <lineage>
        <taxon>Bacteria</taxon>
        <taxon>Pseudomonadati</taxon>
        <taxon>Pseudomonadota</taxon>
        <taxon>Alphaproteobacteria</taxon>
        <taxon>Sphingomonadales</taxon>
        <taxon>Sphingomonadaceae</taxon>
        <taxon>Sphingopyxis</taxon>
    </lineage>
</organism>